<gene>
    <name evidence="1" type="primary">NCA2_2</name>
    <name evidence="1" type="ORF">IWW38_005438</name>
</gene>
<name>A0ACC1LWH5_9FUNG</name>
<proteinExistence type="predicted"/>
<organism evidence="1 2">
    <name type="scientific">Coemansia aciculifera</name>
    <dbReference type="NCBI Taxonomy" id="417176"/>
    <lineage>
        <taxon>Eukaryota</taxon>
        <taxon>Fungi</taxon>
        <taxon>Fungi incertae sedis</taxon>
        <taxon>Zoopagomycota</taxon>
        <taxon>Kickxellomycotina</taxon>
        <taxon>Kickxellomycetes</taxon>
        <taxon>Kickxellales</taxon>
        <taxon>Kickxellaceae</taxon>
        <taxon>Coemansia</taxon>
    </lineage>
</organism>
<protein>
    <submittedName>
        <fullName evidence="1">Nuclear control of ATPase protein 2</fullName>
    </submittedName>
</protein>
<evidence type="ECO:0000313" key="1">
    <source>
        <dbReference type="EMBL" id="KAJ2884329.1"/>
    </source>
</evidence>
<evidence type="ECO:0000313" key="2">
    <source>
        <dbReference type="Proteomes" id="UP001139981"/>
    </source>
</evidence>
<feature type="non-terminal residue" evidence="1">
    <location>
        <position position="1"/>
    </location>
</feature>
<sequence length="200" mass="22412">RVESGDLSDVMRVYAREVQHPLRNAVFGDLVQAMLIQVQKVKVDVGQTMAALDKLLKSNELNFLLLSTVPATLTAFVSARWMLTRLAWWLGGGSRLTTSSIQSTMRDIDRLLNIDRDDDGGSGLAAITQGRLICLTHYLRHHAAGLPNSASGSAAWLGTRTLPHMRTLFFQDIRDLESAQLTGLQKRNVVERMYRTFRFL</sequence>
<reference evidence="1" key="1">
    <citation type="submission" date="2022-07" db="EMBL/GenBank/DDBJ databases">
        <title>Phylogenomic reconstructions and comparative analyses of Kickxellomycotina fungi.</title>
        <authorList>
            <person name="Reynolds N.K."/>
            <person name="Stajich J.E."/>
            <person name="Barry K."/>
            <person name="Grigoriev I.V."/>
            <person name="Crous P."/>
            <person name="Smith M.E."/>
        </authorList>
    </citation>
    <scope>NUCLEOTIDE SEQUENCE</scope>
    <source>
        <strain evidence="1">CBS 190363</strain>
    </source>
</reference>
<dbReference type="EMBL" id="JANBVB010002538">
    <property type="protein sequence ID" value="KAJ2884329.1"/>
    <property type="molecule type" value="Genomic_DNA"/>
</dbReference>
<dbReference type="Proteomes" id="UP001139981">
    <property type="component" value="Unassembled WGS sequence"/>
</dbReference>
<accession>A0ACC1LWH5</accession>
<comment type="caution">
    <text evidence="1">The sequence shown here is derived from an EMBL/GenBank/DDBJ whole genome shotgun (WGS) entry which is preliminary data.</text>
</comment>
<keyword evidence="2" id="KW-1185">Reference proteome</keyword>